<dbReference type="GO" id="GO:0016036">
    <property type="term" value="P:cellular response to phosphate starvation"/>
    <property type="evidence" value="ECO:0007669"/>
    <property type="project" value="TreeGrafter"/>
</dbReference>
<keyword evidence="5" id="KW-0418">Kinase</keyword>
<dbReference type="Pfam" id="PF00512">
    <property type="entry name" value="HisKA"/>
    <property type="match status" value="1"/>
</dbReference>
<dbReference type="InterPro" id="IPR050351">
    <property type="entry name" value="BphY/WalK/GraS-like"/>
</dbReference>
<evidence type="ECO:0000256" key="8">
    <source>
        <dbReference type="SAM" id="Phobius"/>
    </source>
</evidence>
<comment type="catalytic activity">
    <reaction evidence="1">
        <text>ATP + protein L-histidine = ADP + protein N-phospho-L-histidine.</text>
        <dbReference type="EC" id="2.7.13.3"/>
    </reaction>
</comment>
<dbReference type="AlphaFoldDB" id="A0A3B0SBN4"/>
<keyword evidence="7 8" id="KW-0472">Membrane</keyword>
<feature type="domain" description="Histidine kinase" evidence="9">
    <location>
        <begin position="186"/>
        <end position="407"/>
    </location>
</feature>
<dbReference type="InterPro" id="IPR003594">
    <property type="entry name" value="HATPase_dom"/>
</dbReference>
<protein>
    <recommendedName>
        <fullName evidence="2">histidine kinase</fullName>
        <ecNumber evidence="2">2.7.13.3</ecNumber>
    </recommendedName>
</protein>
<dbReference type="EMBL" id="UOEF01000259">
    <property type="protein sequence ID" value="VAV97978.1"/>
    <property type="molecule type" value="Genomic_DNA"/>
</dbReference>
<keyword evidence="4 10" id="KW-0808">Transferase</keyword>
<gene>
    <name evidence="10" type="ORF">MNBD_ALPHA04-408</name>
</gene>
<dbReference type="GO" id="GO:0000155">
    <property type="term" value="F:phosphorelay sensor kinase activity"/>
    <property type="evidence" value="ECO:0007669"/>
    <property type="project" value="InterPro"/>
</dbReference>
<evidence type="ECO:0000256" key="4">
    <source>
        <dbReference type="ARBA" id="ARBA00022679"/>
    </source>
</evidence>
<evidence type="ECO:0000256" key="1">
    <source>
        <dbReference type="ARBA" id="ARBA00000085"/>
    </source>
</evidence>
<dbReference type="Gene3D" id="1.10.287.130">
    <property type="match status" value="1"/>
</dbReference>
<dbReference type="GO" id="GO:0005886">
    <property type="term" value="C:plasma membrane"/>
    <property type="evidence" value="ECO:0007669"/>
    <property type="project" value="TreeGrafter"/>
</dbReference>
<proteinExistence type="predicted"/>
<evidence type="ECO:0000256" key="7">
    <source>
        <dbReference type="ARBA" id="ARBA00023136"/>
    </source>
</evidence>
<evidence type="ECO:0000256" key="3">
    <source>
        <dbReference type="ARBA" id="ARBA00022553"/>
    </source>
</evidence>
<dbReference type="Gene3D" id="3.30.565.10">
    <property type="entry name" value="Histidine kinase-like ATPase, C-terminal domain"/>
    <property type="match status" value="1"/>
</dbReference>
<dbReference type="InterPro" id="IPR003661">
    <property type="entry name" value="HisK_dim/P_dom"/>
</dbReference>
<feature type="transmembrane region" description="Helical" evidence="8">
    <location>
        <begin position="30"/>
        <end position="46"/>
    </location>
</feature>
<dbReference type="InterPro" id="IPR005467">
    <property type="entry name" value="His_kinase_dom"/>
</dbReference>
<dbReference type="Pfam" id="PF02518">
    <property type="entry name" value="HATPase_c"/>
    <property type="match status" value="1"/>
</dbReference>
<keyword evidence="8" id="KW-0812">Transmembrane</keyword>
<evidence type="ECO:0000256" key="6">
    <source>
        <dbReference type="ARBA" id="ARBA00023012"/>
    </source>
</evidence>
<dbReference type="CDD" id="cd00082">
    <property type="entry name" value="HisKA"/>
    <property type="match status" value="1"/>
</dbReference>
<dbReference type="SUPFAM" id="SSF55874">
    <property type="entry name" value="ATPase domain of HSP90 chaperone/DNA topoisomerase II/histidine kinase"/>
    <property type="match status" value="1"/>
</dbReference>
<dbReference type="SMART" id="SM00388">
    <property type="entry name" value="HisKA"/>
    <property type="match status" value="1"/>
</dbReference>
<dbReference type="FunFam" id="1.10.287.130:FF:000001">
    <property type="entry name" value="Two-component sensor histidine kinase"/>
    <property type="match status" value="1"/>
</dbReference>
<evidence type="ECO:0000256" key="5">
    <source>
        <dbReference type="ARBA" id="ARBA00022777"/>
    </source>
</evidence>
<evidence type="ECO:0000259" key="9">
    <source>
        <dbReference type="PROSITE" id="PS50109"/>
    </source>
</evidence>
<keyword evidence="3" id="KW-0597">Phosphoprotein</keyword>
<name>A0A3B0SBN4_9ZZZZ</name>
<accession>A0A3B0SBN4</accession>
<dbReference type="FunFam" id="3.30.565.10:FF:000006">
    <property type="entry name" value="Sensor histidine kinase WalK"/>
    <property type="match status" value="1"/>
</dbReference>
<keyword evidence="6" id="KW-0902">Two-component regulatory system</keyword>
<dbReference type="EC" id="2.7.13.3" evidence="2"/>
<dbReference type="SMART" id="SM00387">
    <property type="entry name" value="HATPase_c"/>
    <property type="match status" value="1"/>
</dbReference>
<dbReference type="PROSITE" id="PS50109">
    <property type="entry name" value="HIS_KIN"/>
    <property type="match status" value="1"/>
</dbReference>
<dbReference type="InterPro" id="IPR036097">
    <property type="entry name" value="HisK_dim/P_sf"/>
</dbReference>
<dbReference type="PANTHER" id="PTHR45453:SF1">
    <property type="entry name" value="PHOSPHATE REGULON SENSOR PROTEIN PHOR"/>
    <property type="match status" value="1"/>
</dbReference>
<dbReference type="CDD" id="cd00075">
    <property type="entry name" value="HATPase"/>
    <property type="match status" value="1"/>
</dbReference>
<sequence length="413" mass="45138">MSTIRILIALTLLISGAVFAVQMSGQPAQIATLFIFGIFTAGVILYRDPEPAVPHSAVLERQKKQILLKGRLAAYQDIIDPLADPILLVRDAKVAFANPAANKVLGDHIVGEDVRIAIRHPAAADRLANPDAKHTGEPTLLVGVGSAEQRWELRIRALDDGLKLVHLSDQSSRYAADRMRTDFVANASHELRTPLAAIRGFIETLQDPKAGNDGDTRARFLKIMFDEADRMHRLVDDLMSLSRIEAERYQLPDEPVDLSGLITETQSFFLTSRGKKKRDFIVSLPDNMPLVNGDRGQLAQLLHNLVGNAIKYGGKNSPISIDLTPNRSGSMLKLKVADKGSGIPQKHLPRLTERFYRVDKGRSKSIGGTGLGLAIVKHITERHGGRLDISSEEGVGTTVSVSLPVRQPEDSAT</sequence>
<organism evidence="10">
    <name type="scientific">hydrothermal vent metagenome</name>
    <dbReference type="NCBI Taxonomy" id="652676"/>
    <lineage>
        <taxon>unclassified sequences</taxon>
        <taxon>metagenomes</taxon>
        <taxon>ecological metagenomes</taxon>
    </lineage>
</organism>
<dbReference type="GO" id="GO:0004721">
    <property type="term" value="F:phosphoprotein phosphatase activity"/>
    <property type="evidence" value="ECO:0007669"/>
    <property type="project" value="TreeGrafter"/>
</dbReference>
<dbReference type="SUPFAM" id="SSF47384">
    <property type="entry name" value="Homodimeric domain of signal transducing histidine kinase"/>
    <property type="match status" value="1"/>
</dbReference>
<dbReference type="InterPro" id="IPR004358">
    <property type="entry name" value="Sig_transdc_His_kin-like_C"/>
</dbReference>
<dbReference type="InterPro" id="IPR036890">
    <property type="entry name" value="HATPase_C_sf"/>
</dbReference>
<evidence type="ECO:0000256" key="2">
    <source>
        <dbReference type="ARBA" id="ARBA00012438"/>
    </source>
</evidence>
<keyword evidence="8" id="KW-1133">Transmembrane helix</keyword>
<reference evidence="10" key="1">
    <citation type="submission" date="2018-06" db="EMBL/GenBank/DDBJ databases">
        <authorList>
            <person name="Zhirakovskaya E."/>
        </authorList>
    </citation>
    <scope>NUCLEOTIDE SEQUENCE</scope>
</reference>
<dbReference type="PANTHER" id="PTHR45453">
    <property type="entry name" value="PHOSPHATE REGULON SENSOR PROTEIN PHOR"/>
    <property type="match status" value="1"/>
</dbReference>
<evidence type="ECO:0000313" key="10">
    <source>
        <dbReference type="EMBL" id="VAV97978.1"/>
    </source>
</evidence>
<dbReference type="PRINTS" id="PR00344">
    <property type="entry name" value="BCTRLSENSOR"/>
</dbReference>